<reference evidence="6" key="1">
    <citation type="submission" date="2023-02" db="EMBL/GenBank/DDBJ databases">
        <title>Tahibacter soli sp. nov. isolated from soil.</title>
        <authorList>
            <person name="Baek J.H."/>
            <person name="Lee J.K."/>
            <person name="Choi D.G."/>
            <person name="Jeon C.O."/>
        </authorList>
    </citation>
    <scope>NUCLEOTIDE SEQUENCE</scope>
    <source>
        <strain evidence="6">BL</strain>
    </source>
</reference>
<dbReference type="RefSeq" id="WP_263542854.1">
    <property type="nucleotide sequence ID" value="NZ_JAOVZO020000003.1"/>
</dbReference>
<dbReference type="InterPro" id="IPR058163">
    <property type="entry name" value="LysR-type_TF_proteobact-type"/>
</dbReference>
<evidence type="ECO:0000256" key="1">
    <source>
        <dbReference type="ARBA" id="ARBA00009437"/>
    </source>
</evidence>
<dbReference type="GO" id="GO:0006351">
    <property type="term" value="P:DNA-templated transcription"/>
    <property type="evidence" value="ECO:0007669"/>
    <property type="project" value="TreeGrafter"/>
</dbReference>
<dbReference type="InterPro" id="IPR036390">
    <property type="entry name" value="WH_DNA-bd_sf"/>
</dbReference>
<evidence type="ECO:0000256" key="2">
    <source>
        <dbReference type="ARBA" id="ARBA00023015"/>
    </source>
</evidence>
<dbReference type="GO" id="GO:0003700">
    <property type="term" value="F:DNA-binding transcription factor activity"/>
    <property type="evidence" value="ECO:0007669"/>
    <property type="project" value="InterPro"/>
</dbReference>
<dbReference type="InterPro" id="IPR000847">
    <property type="entry name" value="LysR_HTH_N"/>
</dbReference>
<dbReference type="Pfam" id="PF03466">
    <property type="entry name" value="LysR_substrate"/>
    <property type="match status" value="1"/>
</dbReference>
<dbReference type="FunFam" id="1.10.10.10:FF:000001">
    <property type="entry name" value="LysR family transcriptional regulator"/>
    <property type="match status" value="1"/>
</dbReference>
<keyword evidence="3" id="KW-0238">DNA-binding</keyword>
<keyword evidence="7" id="KW-1185">Reference proteome</keyword>
<dbReference type="SUPFAM" id="SSF46785">
    <property type="entry name" value="Winged helix' DNA-binding domain"/>
    <property type="match status" value="1"/>
</dbReference>
<evidence type="ECO:0000259" key="5">
    <source>
        <dbReference type="PROSITE" id="PS50931"/>
    </source>
</evidence>
<dbReference type="EMBL" id="JAOVZO020000003">
    <property type="protein sequence ID" value="MDC8011638.1"/>
    <property type="molecule type" value="Genomic_DNA"/>
</dbReference>
<gene>
    <name evidence="6" type="ORF">OD750_003670</name>
</gene>
<feature type="domain" description="HTH lysR-type" evidence="5">
    <location>
        <begin position="13"/>
        <end position="65"/>
    </location>
</feature>
<name>A0A9X4BGX3_9GAMM</name>
<proteinExistence type="inferred from homology"/>
<dbReference type="PANTHER" id="PTHR30537:SF72">
    <property type="entry name" value="LYSR FAMILY TRANSCRIPTIONAL REGULATOR"/>
    <property type="match status" value="1"/>
</dbReference>
<keyword evidence="4" id="KW-0804">Transcription</keyword>
<dbReference type="InterPro" id="IPR036388">
    <property type="entry name" value="WH-like_DNA-bd_sf"/>
</dbReference>
<dbReference type="GO" id="GO:0043565">
    <property type="term" value="F:sequence-specific DNA binding"/>
    <property type="evidence" value="ECO:0007669"/>
    <property type="project" value="TreeGrafter"/>
</dbReference>
<keyword evidence="2" id="KW-0805">Transcription regulation</keyword>
<dbReference type="Pfam" id="PF00126">
    <property type="entry name" value="HTH_1"/>
    <property type="match status" value="1"/>
</dbReference>
<evidence type="ECO:0000313" key="7">
    <source>
        <dbReference type="Proteomes" id="UP001139971"/>
    </source>
</evidence>
<organism evidence="6 7">
    <name type="scientific">Tahibacter soli</name>
    <dbReference type="NCBI Taxonomy" id="2983605"/>
    <lineage>
        <taxon>Bacteria</taxon>
        <taxon>Pseudomonadati</taxon>
        <taxon>Pseudomonadota</taxon>
        <taxon>Gammaproteobacteria</taxon>
        <taxon>Lysobacterales</taxon>
        <taxon>Rhodanobacteraceae</taxon>
        <taxon>Tahibacter</taxon>
    </lineage>
</organism>
<evidence type="ECO:0000256" key="4">
    <source>
        <dbReference type="ARBA" id="ARBA00023163"/>
    </source>
</evidence>
<accession>A0A9X4BGX3</accession>
<evidence type="ECO:0000256" key="3">
    <source>
        <dbReference type="ARBA" id="ARBA00023125"/>
    </source>
</evidence>
<dbReference type="Gene3D" id="3.40.190.290">
    <property type="match status" value="1"/>
</dbReference>
<dbReference type="InterPro" id="IPR005119">
    <property type="entry name" value="LysR_subst-bd"/>
</dbReference>
<dbReference type="Proteomes" id="UP001139971">
    <property type="component" value="Unassembled WGS sequence"/>
</dbReference>
<evidence type="ECO:0000313" key="6">
    <source>
        <dbReference type="EMBL" id="MDC8011638.1"/>
    </source>
</evidence>
<dbReference type="CDD" id="cd08422">
    <property type="entry name" value="PBP2_CrgA_like"/>
    <property type="match status" value="1"/>
</dbReference>
<protein>
    <submittedName>
        <fullName evidence="6">LysR substrate-binding domain-containing protein</fullName>
    </submittedName>
</protein>
<dbReference type="Gene3D" id="1.10.10.10">
    <property type="entry name" value="Winged helix-like DNA-binding domain superfamily/Winged helix DNA-binding domain"/>
    <property type="match status" value="1"/>
</dbReference>
<comment type="caution">
    <text evidence="6">The sequence shown here is derived from an EMBL/GenBank/DDBJ whole genome shotgun (WGS) entry which is preliminary data.</text>
</comment>
<comment type="similarity">
    <text evidence="1">Belongs to the LysR transcriptional regulatory family.</text>
</comment>
<dbReference type="PANTHER" id="PTHR30537">
    <property type="entry name" value="HTH-TYPE TRANSCRIPTIONAL REGULATOR"/>
    <property type="match status" value="1"/>
</dbReference>
<dbReference type="PROSITE" id="PS50931">
    <property type="entry name" value="HTH_LYSR"/>
    <property type="match status" value="1"/>
</dbReference>
<dbReference type="SUPFAM" id="SSF53850">
    <property type="entry name" value="Periplasmic binding protein-like II"/>
    <property type="match status" value="1"/>
</dbReference>
<dbReference type="AlphaFoldDB" id="A0A9X4BGX3"/>
<sequence>MNDLFGDGGGSALLAFVRTAHDGSFAKAAERLGISASGVAKAVQRIETRLGRRLFARTTRSLSLTETGAVLLVHAERILEAVEATEAALAQAAGSPRGALRISAAPGIGRAVLLPALGEFVRRWPDIRLDVVFESRTVDLVADGYDLALRTGEAADSSLRGRRLGDDAPLFVAAPSYLVEKGIPKKISDLAGHACVRYRNPTSGRVQPWPVDASAAAVPATICYNDPEAIRLAAIAGQGIALVAACEACASIERGDLQSVLADALPHDRRLPVWLLWPADRQALPKVRVFVDFVAGVFERALGQRH</sequence>